<protein>
    <recommendedName>
        <fullName evidence="3">RidA family protein</fullName>
    </recommendedName>
</protein>
<evidence type="ECO:0000313" key="1">
    <source>
        <dbReference type="EMBL" id="OJI92186.1"/>
    </source>
</evidence>
<reference evidence="1 2" key="1">
    <citation type="submission" date="2016-10" db="EMBL/GenBank/DDBJ databases">
        <title>Genome sequence of Planktotalea frisia SH6-1.</title>
        <authorList>
            <person name="Poehlein A."/>
            <person name="Bakenhus I."/>
            <person name="Voget S."/>
            <person name="Brinkhoff T."/>
            <person name="Simon M."/>
        </authorList>
    </citation>
    <scope>NUCLEOTIDE SEQUENCE [LARGE SCALE GENOMIC DNA]</scope>
    <source>
        <strain evidence="1 2">SH6-1</strain>
    </source>
</reference>
<dbReference type="AlphaFoldDB" id="A0A1L9NS98"/>
<proteinExistence type="predicted"/>
<organism evidence="1 2">
    <name type="scientific">Planktotalea frisia</name>
    <dbReference type="NCBI Taxonomy" id="696762"/>
    <lineage>
        <taxon>Bacteria</taxon>
        <taxon>Pseudomonadati</taxon>
        <taxon>Pseudomonadota</taxon>
        <taxon>Alphaproteobacteria</taxon>
        <taxon>Rhodobacterales</taxon>
        <taxon>Paracoccaceae</taxon>
        <taxon>Planktotalea</taxon>
    </lineage>
</organism>
<gene>
    <name evidence="1" type="ORF">PFRI_36150</name>
</gene>
<evidence type="ECO:0000313" key="2">
    <source>
        <dbReference type="Proteomes" id="UP000184514"/>
    </source>
</evidence>
<sequence length="30" mass="3208">MKICLVNAESVAPAVGPYNRAVTLDDTVFI</sequence>
<accession>A0A1L9NS98</accession>
<evidence type="ECO:0008006" key="3">
    <source>
        <dbReference type="Google" id="ProtNLM"/>
    </source>
</evidence>
<dbReference type="Proteomes" id="UP000184514">
    <property type="component" value="Unassembled WGS sequence"/>
</dbReference>
<name>A0A1L9NS98_9RHOB</name>
<comment type="caution">
    <text evidence="1">The sequence shown here is derived from an EMBL/GenBank/DDBJ whole genome shotgun (WGS) entry which is preliminary data.</text>
</comment>
<dbReference type="EMBL" id="MLCB01000197">
    <property type="protein sequence ID" value="OJI92186.1"/>
    <property type="molecule type" value="Genomic_DNA"/>
</dbReference>
<keyword evidence="2" id="KW-1185">Reference proteome</keyword>